<protein>
    <recommendedName>
        <fullName evidence="3">peptidylprolyl isomerase</fullName>
        <ecNumber evidence="3">5.2.1.8</ecNumber>
    </recommendedName>
</protein>
<dbReference type="InterPro" id="IPR015310">
    <property type="entry name" value="AHSA1-like_N"/>
</dbReference>
<comment type="catalytic activity">
    <reaction evidence="1">
        <text>[protein]-peptidylproline (omega=180) = [protein]-peptidylproline (omega=0)</text>
        <dbReference type="Rhea" id="RHEA:16237"/>
        <dbReference type="Rhea" id="RHEA-COMP:10747"/>
        <dbReference type="Rhea" id="RHEA-COMP:10748"/>
        <dbReference type="ChEBI" id="CHEBI:83833"/>
        <dbReference type="ChEBI" id="CHEBI:83834"/>
        <dbReference type="EC" id="5.2.1.8"/>
    </reaction>
</comment>
<evidence type="ECO:0000256" key="4">
    <source>
        <dbReference type="ARBA" id="ARBA00023110"/>
    </source>
</evidence>
<dbReference type="PANTHER" id="PTHR46512">
    <property type="entry name" value="PEPTIDYLPROLYL ISOMERASE"/>
    <property type="match status" value="1"/>
</dbReference>
<evidence type="ECO:0000256" key="6">
    <source>
        <dbReference type="SAM" id="MobiDB-lite"/>
    </source>
</evidence>
<reference evidence="8" key="1">
    <citation type="submission" date="2021-01" db="EMBL/GenBank/DDBJ databases">
        <authorList>
            <person name="Corre E."/>
            <person name="Pelletier E."/>
            <person name="Niang G."/>
            <person name="Scheremetjew M."/>
            <person name="Finn R."/>
            <person name="Kale V."/>
            <person name="Holt S."/>
            <person name="Cochrane G."/>
            <person name="Meng A."/>
            <person name="Brown T."/>
            <person name="Cohen L."/>
        </authorList>
    </citation>
    <scope>NUCLEOTIDE SEQUENCE</scope>
    <source>
        <strain evidence="8">CCMP1381</strain>
    </source>
</reference>
<dbReference type="InterPro" id="IPR036338">
    <property type="entry name" value="Aha1"/>
</dbReference>
<dbReference type="Gene3D" id="1.25.40.10">
    <property type="entry name" value="Tetratricopeptide repeat domain"/>
    <property type="match status" value="1"/>
</dbReference>
<dbReference type="SUPFAM" id="SSF103111">
    <property type="entry name" value="Activator of Hsp90 ATPase, Aha1"/>
    <property type="match status" value="1"/>
</dbReference>
<dbReference type="GO" id="GO:0003755">
    <property type="term" value="F:peptidyl-prolyl cis-trans isomerase activity"/>
    <property type="evidence" value="ECO:0007669"/>
    <property type="project" value="UniProtKB-EC"/>
</dbReference>
<evidence type="ECO:0000313" key="8">
    <source>
        <dbReference type="EMBL" id="CAD9476186.1"/>
    </source>
</evidence>
<evidence type="ECO:0000256" key="2">
    <source>
        <dbReference type="ARBA" id="ARBA00006817"/>
    </source>
</evidence>
<dbReference type="InterPro" id="IPR050754">
    <property type="entry name" value="FKBP4/5/8-like"/>
</dbReference>
<feature type="region of interest" description="Disordered" evidence="6">
    <location>
        <begin position="350"/>
        <end position="386"/>
    </location>
</feature>
<name>A0A7S2GZK0_9STRA</name>
<feature type="region of interest" description="Disordered" evidence="6">
    <location>
        <begin position="1"/>
        <end position="56"/>
    </location>
</feature>
<keyword evidence="4" id="KW-0697">Rotamase</keyword>
<dbReference type="SMART" id="SM00028">
    <property type="entry name" value="TPR"/>
    <property type="match status" value="3"/>
</dbReference>
<evidence type="ECO:0000256" key="3">
    <source>
        <dbReference type="ARBA" id="ARBA00013194"/>
    </source>
</evidence>
<dbReference type="AlphaFoldDB" id="A0A7S2GZK0"/>
<organism evidence="8">
    <name type="scientific">Octactis speculum</name>
    <dbReference type="NCBI Taxonomy" id="3111310"/>
    <lineage>
        <taxon>Eukaryota</taxon>
        <taxon>Sar</taxon>
        <taxon>Stramenopiles</taxon>
        <taxon>Ochrophyta</taxon>
        <taxon>Dictyochophyceae</taxon>
        <taxon>Dictyochales</taxon>
        <taxon>Dictyochaceae</taxon>
        <taxon>Octactis</taxon>
    </lineage>
</organism>
<gene>
    <name evidence="8" type="ORF">DSPE1174_LOCUS28662</name>
</gene>
<feature type="region of interest" description="Disordered" evidence="6">
    <location>
        <begin position="266"/>
        <end position="317"/>
    </location>
</feature>
<comment type="similarity">
    <text evidence="2">Belongs to the AHA1 family.</text>
</comment>
<dbReference type="SUPFAM" id="SSF48452">
    <property type="entry name" value="TPR-like"/>
    <property type="match status" value="1"/>
</dbReference>
<proteinExistence type="inferred from homology"/>
<dbReference type="Gene3D" id="3.15.10.20">
    <property type="entry name" value="Activator of Hsp90 ATPase Aha1, N-terminal domain"/>
    <property type="match status" value="1"/>
</dbReference>
<feature type="region of interest" description="Disordered" evidence="6">
    <location>
        <begin position="231"/>
        <end position="250"/>
    </location>
</feature>
<dbReference type="InterPro" id="IPR019734">
    <property type="entry name" value="TPR_rpt"/>
</dbReference>
<dbReference type="GO" id="GO:0001671">
    <property type="term" value="F:ATPase activator activity"/>
    <property type="evidence" value="ECO:0007669"/>
    <property type="project" value="InterPro"/>
</dbReference>
<evidence type="ECO:0000259" key="7">
    <source>
        <dbReference type="SMART" id="SM01000"/>
    </source>
</evidence>
<dbReference type="SMART" id="SM01000">
    <property type="entry name" value="Aha1_N"/>
    <property type="match status" value="1"/>
</dbReference>
<dbReference type="EC" id="5.2.1.8" evidence="3"/>
<evidence type="ECO:0000256" key="5">
    <source>
        <dbReference type="ARBA" id="ARBA00023235"/>
    </source>
</evidence>
<feature type="domain" description="Activator of Hsp90 ATPase AHSA1-like N-terminal" evidence="7">
    <location>
        <begin position="393"/>
        <end position="579"/>
    </location>
</feature>
<feature type="compositionally biased region" description="Basic and acidic residues" evidence="6">
    <location>
        <begin position="279"/>
        <end position="291"/>
    </location>
</feature>
<feature type="compositionally biased region" description="Basic and acidic residues" evidence="6">
    <location>
        <begin position="23"/>
        <end position="38"/>
    </location>
</feature>
<dbReference type="EMBL" id="HBGS01055320">
    <property type="protein sequence ID" value="CAD9476186.1"/>
    <property type="molecule type" value="Transcribed_RNA"/>
</dbReference>
<accession>A0A7S2GZK0</accession>
<dbReference type="InterPro" id="IPR011990">
    <property type="entry name" value="TPR-like_helical_dom_sf"/>
</dbReference>
<keyword evidence="5" id="KW-0413">Isomerase</keyword>
<dbReference type="PANTHER" id="PTHR46512:SF9">
    <property type="entry name" value="PEPTIDYLPROLYL ISOMERASE"/>
    <property type="match status" value="1"/>
</dbReference>
<feature type="compositionally biased region" description="Polar residues" evidence="6">
    <location>
        <begin position="353"/>
        <end position="370"/>
    </location>
</feature>
<dbReference type="Pfam" id="PF09229">
    <property type="entry name" value="Aha1_N"/>
    <property type="match status" value="1"/>
</dbReference>
<dbReference type="GO" id="GO:0051087">
    <property type="term" value="F:protein-folding chaperone binding"/>
    <property type="evidence" value="ECO:0007669"/>
    <property type="project" value="InterPro"/>
</dbReference>
<sequence length="592" mass="65517">MDSMEITQEPDEHDEPAVATSDGGEKTSDANDYSRFDDISDSDDESDTVKDKSSKSVAACIHDAGVSKEKGNGHFGRQENKEAVDAYNAGIKSLEETSKAPTAANSAQRQEIEALTVSLQLNLAMASIKLHQWNAAVKATNAVIQKDPSNVKALFRRAAARQGLGSFQEAKADLTRLVAIDPENRPAKVELQKLKKRLVEHKKKNKANYSGLFERAGGVYDDKEQLRKEKEAREAKAKAEKRARFDKECARRKDAGEEDITFEAWGKEEEKAAKKKKKEKEEAKDKADRERRAKQKAANPPARKRASSEELDAEDKKILDETKKSGYCYFNRRQSDVEKQLIGDIAPKKVDSSNDLSAVSGGESLNTTPAPQRIDSRKKGGSAWNADGTTWEERDCSDWAKSCLKRSFRSGRATCGLEDFRTNPSAMVNAVDSLDMGAFTRGEEDTDSSLNKLAQLAANLAKVEAKVTKVTKVDGDATVAVVRGTKRYMYDLSLELEYEVSVDESFDMTDEYDISKDKTSVTPARETKYTGTAKFAEISSLTGASEIEVSFKPKVGVSSKHQKRVKEALDGLSKQLTTKCLTEFVMEYHSSF</sequence>
<evidence type="ECO:0000256" key="1">
    <source>
        <dbReference type="ARBA" id="ARBA00000971"/>
    </source>
</evidence>